<protein>
    <recommendedName>
        <fullName evidence="1">VWFA domain-containing protein</fullName>
    </recommendedName>
</protein>
<proteinExistence type="predicted"/>
<dbReference type="InterPro" id="IPR002035">
    <property type="entry name" value="VWF_A"/>
</dbReference>
<dbReference type="InterPro" id="IPR050934">
    <property type="entry name" value="ITIH"/>
</dbReference>
<dbReference type="InterPro" id="IPR036465">
    <property type="entry name" value="vWFA_dom_sf"/>
</dbReference>
<name>A0ABD6EAF9_9BILA</name>
<sequence>MDDIQFISGLEANGGTNLWIAIKECYDMLRQHEESHPNSFASMVFLMTDGRPTVGAQDPSYFSYKIRSLKGDHVIHAVAFGSGSDFAFIQHITNSRHGISRRIYEDADAYIQIAGNISE</sequence>
<dbReference type="PANTHER" id="PTHR10338">
    <property type="entry name" value="INTER-ALPHA-TRYPSIN INHIBITOR HEAVY CHAIN FAMILY MEMBER"/>
    <property type="match status" value="1"/>
</dbReference>
<accession>A0ABD6EAF9</accession>
<dbReference type="Gene3D" id="3.40.50.410">
    <property type="entry name" value="von Willebrand factor, type A domain"/>
    <property type="match status" value="1"/>
</dbReference>
<dbReference type="PROSITE" id="PS50234">
    <property type="entry name" value="VWFA"/>
    <property type="match status" value="1"/>
</dbReference>
<keyword evidence="3" id="KW-1185">Reference proteome</keyword>
<dbReference type="Proteomes" id="UP001608902">
    <property type="component" value="Unassembled WGS sequence"/>
</dbReference>
<organism evidence="2 3">
    <name type="scientific">Gnathostoma spinigerum</name>
    <dbReference type="NCBI Taxonomy" id="75299"/>
    <lineage>
        <taxon>Eukaryota</taxon>
        <taxon>Metazoa</taxon>
        <taxon>Ecdysozoa</taxon>
        <taxon>Nematoda</taxon>
        <taxon>Chromadorea</taxon>
        <taxon>Rhabditida</taxon>
        <taxon>Spirurina</taxon>
        <taxon>Gnathostomatomorpha</taxon>
        <taxon>Gnathostomatoidea</taxon>
        <taxon>Gnathostomatidae</taxon>
        <taxon>Gnathostoma</taxon>
    </lineage>
</organism>
<reference evidence="2 3" key="1">
    <citation type="submission" date="2024-08" db="EMBL/GenBank/DDBJ databases">
        <title>Gnathostoma spinigerum genome.</title>
        <authorList>
            <person name="Gonzalez-Bertolin B."/>
            <person name="Monzon S."/>
            <person name="Zaballos A."/>
            <person name="Jimenez P."/>
            <person name="Dekumyoy P."/>
            <person name="Varona S."/>
            <person name="Cuesta I."/>
            <person name="Sumanam S."/>
            <person name="Adisakwattana P."/>
            <person name="Gasser R.B."/>
            <person name="Hernandez-Gonzalez A."/>
            <person name="Young N.D."/>
            <person name="Perteguer M.J."/>
        </authorList>
    </citation>
    <scope>NUCLEOTIDE SEQUENCE [LARGE SCALE GENOMIC DNA]</scope>
    <source>
        <strain evidence="2">AL3</strain>
        <tissue evidence="2">Liver</tissue>
    </source>
</reference>
<feature type="domain" description="VWFA" evidence="1">
    <location>
        <begin position="1"/>
        <end position="119"/>
    </location>
</feature>
<dbReference type="Pfam" id="PF13768">
    <property type="entry name" value="VWA_3"/>
    <property type="match status" value="1"/>
</dbReference>
<evidence type="ECO:0000313" key="2">
    <source>
        <dbReference type="EMBL" id="MFH4976272.1"/>
    </source>
</evidence>
<dbReference type="SUPFAM" id="SSF53300">
    <property type="entry name" value="vWA-like"/>
    <property type="match status" value="1"/>
</dbReference>
<dbReference type="AlphaFoldDB" id="A0ABD6EAF9"/>
<comment type="caution">
    <text evidence="2">The sequence shown here is derived from an EMBL/GenBank/DDBJ whole genome shotgun (WGS) entry which is preliminary data.</text>
</comment>
<evidence type="ECO:0000259" key="1">
    <source>
        <dbReference type="PROSITE" id="PS50234"/>
    </source>
</evidence>
<dbReference type="PANTHER" id="PTHR10338:SF108">
    <property type="entry name" value="INTER-ALPHA-TRYPSIN INHIBITOR HEAVY CHAIN H4-LIKE PROTEIN"/>
    <property type="match status" value="1"/>
</dbReference>
<gene>
    <name evidence="2" type="ORF">AB6A40_002981</name>
</gene>
<evidence type="ECO:0000313" key="3">
    <source>
        <dbReference type="Proteomes" id="UP001608902"/>
    </source>
</evidence>
<dbReference type="EMBL" id="JBGFUD010001432">
    <property type="protein sequence ID" value="MFH4976272.1"/>
    <property type="molecule type" value="Genomic_DNA"/>
</dbReference>